<protein>
    <recommendedName>
        <fullName evidence="1">DNA (cytosine-5-)-methyltransferase</fullName>
        <ecNumber evidence="1">2.1.1.37</ecNumber>
    </recommendedName>
</protein>
<accession>A0A0F9G8T0</accession>
<sequence length="354" mass="41131">MVNDFKEIKTLDIFCGAGGFSKGFEIAGYNILAGIDYNEKLKQTFEHNHKNSTFIHHDLLEGVLEDFKVGTIDFIIGSPPCQGFSDARGNRDPKSCFQESRNSLPILYIDWIEAIQPEIALMENVSGMATMKMGSRLFLEEIIDKIHEIKYNIKIGLLNSSHYGVPQERIRVFCLIYRDRFKRILDFLPFPVPEHIPQNFKKRKPRTRKVDIWYFEETEKNFFPKKEESKEINTLKNIFSDLPNEPTDSGIVKYSSNKDLNELQRYLRSDTKESVTLHSILREPSQEEKEILKNIPEGKIYRSSRFGDRYIGIWDLFKSKLELNEIFLLIFNGVIFVVLSIIPTAFKIISVISI</sequence>
<dbReference type="EMBL" id="LAZR01027373">
    <property type="protein sequence ID" value="KKL65930.1"/>
    <property type="molecule type" value="Genomic_DNA"/>
</dbReference>
<dbReference type="GO" id="GO:0032259">
    <property type="term" value="P:methylation"/>
    <property type="evidence" value="ECO:0007669"/>
    <property type="project" value="UniProtKB-KW"/>
</dbReference>
<keyword evidence="4" id="KW-0949">S-adenosyl-L-methionine</keyword>
<dbReference type="GO" id="GO:0044027">
    <property type="term" value="P:negative regulation of gene expression via chromosomal CpG island methylation"/>
    <property type="evidence" value="ECO:0007669"/>
    <property type="project" value="TreeGrafter"/>
</dbReference>
<dbReference type="InterPro" id="IPR001525">
    <property type="entry name" value="C5_MeTfrase"/>
</dbReference>
<evidence type="ECO:0000256" key="2">
    <source>
        <dbReference type="ARBA" id="ARBA00022603"/>
    </source>
</evidence>
<dbReference type="PANTHER" id="PTHR10629">
    <property type="entry name" value="CYTOSINE-SPECIFIC METHYLTRANSFERASE"/>
    <property type="match status" value="1"/>
</dbReference>
<evidence type="ECO:0000256" key="5">
    <source>
        <dbReference type="SAM" id="Phobius"/>
    </source>
</evidence>
<dbReference type="Pfam" id="PF00145">
    <property type="entry name" value="DNA_methylase"/>
    <property type="match status" value="1"/>
</dbReference>
<keyword evidence="2" id="KW-0489">Methyltransferase</keyword>
<dbReference type="InterPro" id="IPR029063">
    <property type="entry name" value="SAM-dependent_MTases_sf"/>
</dbReference>
<organism evidence="6">
    <name type="scientific">marine sediment metagenome</name>
    <dbReference type="NCBI Taxonomy" id="412755"/>
    <lineage>
        <taxon>unclassified sequences</taxon>
        <taxon>metagenomes</taxon>
        <taxon>ecological metagenomes</taxon>
    </lineage>
</organism>
<keyword evidence="5" id="KW-0812">Transmembrane</keyword>
<feature type="transmembrane region" description="Helical" evidence="5">
    <location>
        <begin position="326"/>
        <end position="346"/>
    </location>
</feature>
<dbReference type="PROSITE" id="PS51679">
    <property type="entry name" value="SAM_MT_C5"/>
    <property type="match status" value="1"/>
</dbReference>
<dbReference type="EC" id="2.1.1.37" evidence="1"/>
<name>A0A0F9G8T0_9ZZZZ</name>
<keyword evidence="3" id="KW-0808">Transferase</keyword>
<evidence type="ECO:0000256" key="1">
    <source>
        <dbReference type="ARBA" id="ARBA00011975"/>
    </source>
</evidence>
<dbReference type="InterPro" id="IPR050390">
    <property type="entry name" value="C5-Methyltransferase"/>
</dbReference>
<dbReference type="AlphaFoldDB" id="A0A0F9G8T0"/>
<gene>
    <name evidence="6" type="ORF">LCGC14_2150070</name>
</gene>
<dbReference type="NCBIfam" id="TIGR00675">
    <property type="entry name" value="dcm"/>
    <property type="match status" value="1"/>
</dbReference>
<reference evidence="6" key="1">
    <citation type="journal article" date="2015" name="Nature">
        <title>Complex archaea that bridge the gap between prokaryotes and eukaryotes.</title>
        <authorList>
            <person name="Spang A."/>
            <person name="Saw J.H."/>
            <person name="Jorgensen S.L."/>
            <person name="Zaremba-Niedzwiedzka K."/>
            <person name="Martijn J."/>
            <person name="Lind A.E."/>
            <person name="van Eijk R."/>
            <person name="Schleper C."/>
            <person name="Guy L."/>
            <person name="Ettema T.J."/>
        </authorList>
    </citation>
    <scope>NUCLEOTIDE SEQUENCE</scope>
</reference>
<keyword evidence="5" id="KW-0472">Membrane</keyword>
<keyword evidence="5" id="KW-1133">Transmembrane helix</keyword>
<evidence type="ECO:0000256" key="4">
    <source>
        <dbReference type="ARBA" id="ARBA00022691"/>
    </source>
</evidence>
<dbReference type="PRINTS" id="PR00105">
    <property type="entry name" value="C5METTRFRASE"/>
</dbReference>
<dbReference type="GO" id="GO:0003677">
    <property type="term" value="F:DNA binding"/>
    <property type="evidence" value="ECO:0007669"/>
    <property type="project" value="TreeGrafter"/>
</dbReference>
<dbReference type="PROSITE" id="PS00094">
    <property type="entry name" value="C5_MTASE_1"/>
    <property type="match status" value="1"/>
</dbReference>
<dbReference type="Gene3D" id="3.40.50.150">
    <property type="entry name" value="Vaccinia Virus protein VP39"/>
    <property type="match status" value="1"/>
</dbReference>
<dbReference type="PANTHER" id="PTHR10629:SF52">
    <property type="entry name" value="DNA (CYTOSINE-5)-METHYLTRANSFERASE 1"/>
    <property type="match status" value="1"/>
</dbReference>
<evidence type="ECO:0000256" key="3">
    <source>
        <dbReference type="ARBA" id="ARBA00022679"/>
    </source>
</evidence>
<dbReference type="InterPro" id="IPR018117">
    <property type="entry name" value="C5_DNA_meth_AS"/>
</dbReference>
<proteinExistence type="predicted"/>
<dbReference type="SUPFAM" id="SSF53335">
    <property type="entry name" value="S-adenosyl-L-methionine-dependent methyltransferases"/>
    <property type="match status" value="1"/>
</dbReference>
<comment type="caution">
    <text evidence="6">The sequence shown here is derived from an EMBL/GenBank/DDBJ whole genome shotgun (WGS) entry which is preliminary data.</text>
</comment>
<dbReference type="GO" id="GO:0003886">
    <property type="term" value="F:DNA (cytosine-5-)-methyltransferase activity"/>
    <property type="evidence" value="ECO:0007669"/>
    <property type="project" value="UniProtKB-EC"/>
</dbReference>
<evidence type="ECO:0000313" key="6">
    <source>
        <dbReference type="EMBL" id="KKL65930.1"/>
    </source>
</evidence>